<gene>
    <name evidence="1" type="ORF">WMO62_02305</name>
</gene>
<protein>
    <submittedName>
        <fullName evidence="1">Uncharacterized protein</fullName>
    </submittedName>
</protein>
<dbReference type="Proteomes" id="UP001470288">
    <property type="component" value="Unassembled WGS sequence"/>
</dbReference>
<proteinExistence type="predicted"/>
<evidence type="ECO:0000313" key="1">
    <source>
        <dbReference type="EMBL" id="MEQ2577674.1"/>
    </source>
</evidence>
<name>A0ABV1HXN4_9FIRM</name>
<evidence type="ECO:0000313" key="2">
    <source>
        <dbReference type="Proteomes" id="UP001470288"/>
    </source>
</evidence>
<keyword evidence="2" id="KW-1185">Reference proteome</keyword>
<dbReference type="RefSeq" id="WP_349143680.1">
    <property type="nucleotide sequence ID" value="NZ_JBBMFC010000003.1"/>
</dbReference>
<comment type="caution">
    <text evidence="1">The sequence shown here is derived from an EMBL/GenBank/DDBJ whole genome shotgun (WGS) entry which is preliminary data.</text>
</comment>
<dbReference type="EMBL" id="JBBMFC010000003">
    <property type="protein sequence ID" value="MEQ2577674.1"/>
    <property type="molecule type" value="Genomic_DNA"/>
</dbReference>
<reference evidence="1 2" key="1">
    <citation type="submission" date="2024-03" db="EMBL/GenBank/DDBJ databases">
        <title>Human intestinal bacterial collection.</title>
        <authorList>
            <person name="Pauvert C."/>
            <person name="Hitch T.C.A."/>
            <person name="Clavel T."/>
        </authorList>
    </citation>
    <scope>NUCLEOTIDE SEQUENCE [LARGE SCALE GENOMIC DNA]</scope>
    <source>
        <strain evidence="1 2">CLA-AA-H78B</strain>
    </source>
</reference>
<accession>A0ABV1HXN4</accession>
<organism evidence="1 2">
    <name type="scientific">Hominiventricola aquisgranensis</name>
    <dbReference type="NCBI Taxonomy" id="3133164"/>
    <lineage>
        <taxon>Bacteria</taxon>
        <taxon>Bacillati</taxon>
        <taxon>Bacillota</taxon>
        <taxon>Clostridia</taxon>
        <taxon>Lachnospirales</taxon>
        <taxon>Lachnospiraceae</taxon>
        <taxon>Hominiventricola</taxon>
    </lineage>
</organism>
<sequence>MKYFPESPKGDYGKKGTNICHTPDERLLELKENVQNEDGGINMCGAVDQMIAQGMERGLAQGTERGIKNLIEVCQELGTSYDNVQFQVEMKYNLSQEEAERYMKQYWK</sequence>